<evidence type="ECO:0000256" key="7">
    <source>
        <dbReference type="ARBA" id="ARBA00023014"/>
    </source>
</evidence>
<evidence type="ECO:0000313" key="12">
    <source>
        <dbReference type="Proteomes" id="UP000321720"/>
    </source>
</evidence>
<dbReference type="AlphaFoldDB" id="A0A511JEM8"/>
<protein>
    <recommendedName>
        <fullName evidence="2 9">Heme chaperone HemW</fullName>
    </recommendedName>
</protein>
<keyword evidence="4 9" id="KW-0949">S-adenosyl-L-methionine</keyword>
<reference evidence="11 12" key="1">
    <citation type="submission" date="2019-07" db="EMBL/GenBank/DDBJ databases">
        <title>Whole genome shotgun sequence of Cellulomonas composti NBRC 100758.</title>
        <authorList>
            <person name="Hosoyama A."/>
            <person name="Uohara A."/>
            <person name="Ohji S."/>
            <person name="Ichikawa N."/>
        </authorList>
    </citation>
    <scope>NUCLEOTIDE SEQUENCE [LARGE SCALE GENOMIC DNA]</scope>
    <source>
        <strain evidence="11 12">NBRC 100758</strain>
    </source>
</reference>
<dbReference type="SFLD" id="SFLDG01065">
    <property type="entry name" value="anaerobic_coproporphyrinogen-I"/>
    <property type="match status" value="1"/>
</dbReference>
<dbReference type="PANTHER" id="PTHR13932">
    <property type="entry name" value="COPROPORPHYRINIGEN III OXIDASE"/>
    <property type="match status" value="1"/>
</dbReference>
<evidence type="ECO:0000256" key="3">
    <source>
        <dbReference type="ARBA" id="ARBA00022617"/>
    </source>
</evidence>
<dbReference type="RefSeq" id="WP_146843834.1">
    <property type="nucleotide sequence ID" value="NZ_BJWG01000015.1"/>
</dbReference>
<dbReference type="InterPro" id="IPR058240">
    <property type="entry name" value="rSAM_sf"/>
</dbReference>
<dbReference type="PROSITE" id="PS51918">
    <property type="entry name" value="RADICAL_SAM"/>
    <property type="match status" value="1"/>
</dbReference>
<keyword evidence="6 9" id="KW-0408">Iron</keyword>
<dbReference type="GO" id="GO:0005737">
    <property type="term" value="C:cytoplasm"/>
    <property type="evidence" value="ECO:0007669"/>
    <property type="project" value="UniProtKB-SubCell"/>
</dbReference>
<dbReference type="OrthoDB" id="9808022at2"/>
<keyword evidence="7 9" id="KW-0411">Iron-sulfur</keyword>
<feature type="domain" description="Radical SAM core" evidence="10">
    <location>
        <begin position="24"/>
        <end position="271"/>
    </location>
</feature>
<keyword evidence="9" id="KW-0004">4Fe-4S</keyword>
<accession>A0A511JEM8</accession>
<comment type="subcellular location">
    <subcellularLocation>
        <location evidence="9">Cytoplasm</location>
    </subcellularLocation>
</comment>
<dbReference type="InterPro" id="IPR006638">
    <property type="entry name" value="Elp3/MiaA/NifB-like_rSAM"/>
</dbReference>
<evidence type="ECO:0000256" key="1">
    <source>
        <dbReference type="ARBA" id="ARBA00006100"/>
    </source>
</evidence>
<dbReference type="GO" id="GO:0051539">
    <property type="term" value="F:4 iron, 4 sulfur cluster binding"/>
    <property type="evidence" value="ECO:0007669"/>
    <property type="project" value="UniProtKB-UniRule"/>
</dbReference>
<comment type="similarity">
    <text evidence="1">Belongs to the anaerobic coproporphyrinogen-III oxidase family. HemW subfamily.</text>
</comment>
<comment type="function">
    <text evidence="9">Probably acts as a heme chaperone, transferring heme to an unknown acceptor. Binds one molecule of heme per monomer, possibly covalently. Binds 1 [4Fe-4S] cluster. The cluster is coordinated with 3 cysteines and an exchangeable S-adenosyl-L-methionine.</text>
</comment>
<keyword evidence="9" id="KW-0963">Cytoplasm</keyword>
<evidence type="ECO:0000256" key="8">
    <source>
        <dbReference type="ARBA" id="ARBA00023186"/>
    </source>
</evidence>
<sequence>MSPALPDGDEAPDDGALPSSVVAGADGRAFGVYLHVPFCTVRCGYCDFNTYTSVELGGGASQASYASTARREVDLAARVLRDAGLPARPVSTVFVGGGTPTVLPADDLVGMLAAVRDAWGLSDDVEVTTEANPDSVTPDSLAALAAGGFTRVSFGMQSAVGHVLRTLERTHDPARIPDVVRWAREAGLDVSLDLIYGTPGESLEDWRRSLEGALATGVDHVSAYALVVEAGTRMAAQVRRGELALPDGDDQAAKYELADDLLTSAGLHWYEVSNWARGAQHACRHNLAYWRGDDWWGIGPGAHSHVGGVRWWNVKHPRAYAARLEQGLSPAAGREVLDDEAAALERLMLHVRLAGGMPLAEMTSDERERVAVLVADGLVDGRVLLAERRLVLTRRGRLLADLAVRTLAGFGG</sequence>
<dbReference type="InterPro" id="IPR007197">
    <property type="entry name" value="rSAM"/>
</dbReference>
<evidence type="ECO:0000256" key="5">
    <source>
        <dbReference type="ARBA" id="ARBA00022723"/>
    </source>
</evidence>
<dbReference type="EMBL" id="BJWG01000015">
    <property type="protein sequence ID" value="GEL96193.1"/>
    <property type="molecule type" value="Genomic_DNA"/>
</dbReference>
<evidence type="ECO:0000313" key="11">
    <source>
        <dbReference type="EMBL" id="GEL96193.1"/>
    </source>
</evidence>
<dbReference type="InterPro" id="IPR034505">
    <property type="entry name" value="Coproporphyrinogen-III_oxidase"/>
</dbReference>
<proteinExistence type="inferred from homology"/>
<dbReference type="Pfam" id="PF04055">
    <property type="entry name" value="Radical_SAM"/>
    <property type="match status" value="1"/>
</dbReference>
<evidence type="ECO:0000259" key="10">
    <source>
        <dbReference type="PROSITE" id="PS51918"/>
    </source>
</evidence>
<dbReference type="GO" id="GO:0046872">
    <property type="term" value="F:metal ion binding"/>
    <property type="evidence" value="ECO:0007669"/>
    <property type="project" value="UniProtKB-UniRule"/>
</dbReference>
<dbReference type="Gene3D" id="3.20.20.70">
    <property type="entry name" value="Aldolase class I"/>
    <property type="match status" value="1"/>
</dbReference>
<dbReference type="Proteomes" id="UP000321720">
    <property type="component" value="Unassembled WGS sequence"/>
</dbReference>
<evidence type="ECO:0000256" key="9">
    <source>
        <dbReference type="RuleBase" id="RU364116"/>
    </source>
</evidence>
<keyword evidence="3 9" id="KW-0349">Heme</keyword>
<gene>
    <name evidence="11" type="ORF">CCO02nite_28510</name>
</gene>
<dbReference type="GO" id="GO:0004109">
    <property type="term" value="F:coproporphyrinogen oxidase activity"/>
    <property type="evidence" value="ECO:0007669"/>
    <property type="project" value="InterPro"/>
</dbReference>
<organism evidence="11 12">
    <name type="scientific">Cellulomonas composti</name>
    <dbReference type="NCBI Taxonomy" id="266130"/>
    <lineage>
        <taxon>Bacteria</taxon>
        <taxon>Bacillati</taxon>
        <taxon>Actinomycetota</taxon>
        <taxon>Actinomycetes</taxon>
        <taxon>Micrococcales</taxon>
        <taxon>Cellulomonadaceae</taxon>
        <taxon>Cellulomonas</taxon>
    </lineage>
</organism>
<dbReference type="NCBIfam" id="TIGR00539">
    <property type="entry name" value="hemN_rel"/>
    <property type="match status" value="1"/>
</dbReference>
<keyword evidence="5 9" id="KW-0479">Metal-binding</keyword>
<dbReference type="SMART" id="SM00729">
    <property type="entry name" value="Elp3"/>
    <property type="match status" value="1"/>
</dbReference>
<dbReference type="InterPro" id="IPR013785">
    <property type="entry name" value="Aldolase_TIM"/>
</dbReference>
<keyword evidence="8 9" id="KW-0143">Chaperone</keyword>
<dbReference type="GO" id="GO:0006779">
    <property type="term" value="P:porphyrin-containing compound biosynthetic process"/>
    <property type="evidence" value="ECO:0007669"/>
    <property type="project" value="InterPro"/>
</dbReference>
<dbReference type="SFLD" id="SFLDF00562">
    <property type="entry name" value="HemN-like__clustered_with_heat"/>
    <property type="match status" value="1"/>
</dbReference>
<evidence type="ECO:0000256" key="6">
    <source>
        <dbReference type="ARBA" id="ARBA00023004"/>
    </source>
</evidence>
<comment type="caution">
    <text evidence="11">The sequence shown here is derived from an EMBL/GenBank/DDBJ whole genome shotgun (WGS) entry which is preliminary data.</text>
</comment>
<dbReference type="SFLD" id="SFLDS00029">
    <property type="entry name" value="Radical_SAM"/>
    <property type="match status" value="1"/>
</dbReference>
<dbReference type="CDD" id="cd01335">
    <property type="entry name" value="Radical_SAM"/>
    <property type="match status" value="1"/>
</dbReference>
<dbReference type="SUPFAM" id="SSF102114">
    <property type="entry name" value="Radical SAM enzymes"/>
    <property type="match status" value="1"/>
</dbReference>
<dbReference type="PANTHER" id="PTHR13932:SF5">
    <property type="entry name" value="RADICAL S-ADENOSYL METHIONINE DOMAIN-CONTAINING PROTEIN 1, MITOCHONDRIAL"/>
    <property type="match status" value="1"/>
</dbReference>
<evidence type="ECO:0000256" key="2">
    <source>
        <dbReference type="ARBA" id="ARBA00017228"/>
    </source>
</evidence>
<evidence type="ECO:0000256" key="4">
    <source>
        <dbReference type="ARBA" id="ARBA00022691"/>
    </source>
</evidence>
<keyword evidence="12" id="KW-1185">Reference proteome</keyword>
<name>A0A511JEM8_9CELL</name>
<dbReference type="InterPro" id="IPR004559">
    <property type="entry name" value="HemW-like"/>
</dbReference>